<dbReference type="Pfam" id="PF01987">
    <property type="entry name" value="AIM24"/>
    <property type="match status" value="1"/>
</dbReference>
<dbReference type="SUPFAM" id="SSF51219">
    <property type="entry name" value="TRAP-like"/>
    <property type="match status" value="1"/>
</dbReference>
<keyword evidence="3" id="KW-1185">Reference proteome</keyword>
<feature type="region of interest" description="Disordered" evidence="1">
    <location>
        <begin position="217"/>
        <end position="237"/>
    </location>
</feature>
<dbReference type="RefSeq" id="WP_179909294.1">
    <property type="nucleotide sequence ID" value="NZ_CP058910.1"/>
</dbReference>
<dbReference type="Gene3D" id="3.60.160.10">
    <property type="entry name" value="Mitochondrial biogenesis AIM24"/>
    <property type="match status" value="1"/>
</dbReference>
<gene>
    <name evidence="2" type="ORF">HZS55_19930</name>
</gene>
<protein>
    <submittedName>
        <fullName evidence="2">TIGR00266 family protein</fullName>
    </submittedName>
</protein>
<evidence type="ECO:0000256" key="1">
    <source>
        <dbReference type="SAM" id="MobiDB-lite"/>
    </source>
</evidence>
<dbReference type="InterPro" id="IPR016031">
    <property type="entry name" value="Trp_RNA-bd_attenuator-like_dom"/>
</dbReference>
<dbReference type="AlphaFoldDB" id="A0A7D5SSB2"/>
<dbReference type="OrthoDB" id="7592at2157"/>
<dbReference type="InterPro" id="IPR036983">
    <property type="entry name" value="AIM24_sf"/>
</dbReference>
<dbReference type="KEGG" id="hrr:HZS55_19930"/>
<dbReference type="InterPro" id="IPR002838">
    <property type="entry name" value="AIM24"/>
</dbReference>
<dbReference type="PANTHER" id="PTHR43657">
    <property type="entry name" value="TRYPTOPHAN RNA-BINDING ATTENUATOR PROTEIN-LIKE PROTEIN"/>
    <property type="match status" value="1"/>
</dbReference>
<dbReference type="GeneID" id="56080183"/>
<evidence type="ECO:0000313" key="3">
    <source>
        <dbReference type="Proteomes" id="UP000509667"/>
    </source>
</evidence>
<dbReference type="EMBL" id="CP058910">
    <property type="protein sequence ID" value="QLH79427.1"/>
    <property type="molecule type" value="Genomic_DNA"/>
</dbReference>
<accession>A0A7D5SSB2</accession>
<sequence>MRYTIDKRPSYAVLELELAEGEEIETKPGAMMTQSAGIENETSIGGDDGVMGMAKRAMSDERGLIENTYYATADDAEVTLVPDHPGDITAINVSERGPIRSQSGSLLAWEPLVERSTELNNTSNLFSSGELTVLGISGQGMAFVSSYGSMYEVDVEPGEPLTVDEDHLVAWSEGLSMSRQRDGSIKSTMLGGEGYVTEFSGEGHVWLQTRNPLTLMAGGTAHEDDDDAGGPSVDDFI</sequence>
<evidence type="ECO:0000313" key="2">
    <source>
        <dbReference type="EMBL" id="QLH79427.1"/>
    </source>
</evidence>
<name>A0A7D5SSB2_9EURY</name>
<dbReference type="PANTHER" id="PTHR43657:SF1">
    <property type="entry name" value="ALTERED INHERITANCE OF MITOCHONDRIA PROTEIN 24, MITOCHONDRIAL"/>
    <property type="match status" value="1"/>
</dbReference>
<dbReference type="NCBIfam" id="TIGR00266">
    <property type="entry name" value="TIGR00266 family protein"/>
    <property type="match status" value="1"/>
</dbReference>
<dbReference type="Proteomes" id="UP000509667">
    <property type="component" value="Chromosome"/>
</dbReference>
<organism evidence="2 3">
    <name type="scientific">Halosimplex rubrum</name>
    <dbReference type="NCBI Taxonomy" id="869889"/>
    <lineage>
        <taxon>Archaea</taxon>
        <taxon>Methanobacteriati</taxon>
        <taxon>Methanobacteriota</taxon>
        <taxon>Stenosarchaea group</taxon>
        <taxon>Halobacteria</taxon>
        <taxon>Halobacteriales</taxon>
        <taxon>Haloarculaceae</taxon>
        <taxon>Halosimplex</taxon>
    </lineage>
</organism>
<reference evidence="2 3" key="1">
    <citation type="submission" date="2020-07" db="EMBL/GenBank/DDBJ databases">
        <title>Halosimplex pelagicum sp. nov. and Halosimplex rubrum sp. nov., isolated from salted brown alga Laminaria, and emended description of the genus Halosimplex.</title>
        <authorList>
            <person name="Cui H."/>
        </authorList>
    </citation>
    <scope>NUCLEOTIDE SEQUENCE [LARGE SCALE GENOMIC DNA]</scope>
    <source>
        <strain evidence="2 3">R27</strain>
    </source>
</reference>
<proteinExistence type="predicted"/>